<keyword evidence="1 3" id="KW-0807">Transducer</keyword>
<keyword evidence="5" id="KW-0812">Transmembrane</keyword>
<dbReference type="PANTHER" id="PTHR32089:SF112">
    <property type="entry name" value="LYSOZYME-LIKE PROTEIN-RELATED"/>
    <property type="match status" value="1"/>
</dbReference>
<dbReference type="SMART" id="SM00283">
    <property type="entry name" value="MA"/>
    <property type="match status" value="1"/>
</dbReference>
<dbReference type="InterPro" id="IPR003660">
    <property type="entry name" value="HAMP_dom"/>
</dbReference>
<accession>A0A1H5VYW5</accession>
<keyword evidence="5" id="KW-1133">Transmembrane helix</keyword>
<evidence type="ECO:0000313" key="8">
    <source>
        <dbReference type="EMBL" id="SEF92400.1"/>
    </source>
</evidence>
<sequence length="601" mass="64605">MQFQSVAGEVNPISGADRVARLGLHSLRWSIILPILLVSAILLVAISLYVPQSIIAVETKSARERAIAAAEQMLALRSFYSDHVIAKIAGASDVGAQADHRDKARTIPVPTTFILDFTAQLQAGGNEIRLISPFPWPNRKDRPSFDGFQADAWRALSDKSEAAFSRIEGSGENSVLRVAIADRMSQSCVNCHNTHAQSPMRGWKVGDVRGMIELRQPLAAITAEARDIALRLTVGAALAALVLLLVMLAVTMRVVVPLRGLAGAIEGLAEDKLDLTIPHVRRRDELGIVARALTVLKRQRQQGLASQQTASCEAQKRIERAVRLEDFAAEFEQELQQVRREVESSSLAIRGAVREMTTLSVASTDIVARAEEQANRLDAAGSNVLLRTESVIVAVGEVESHLDTTTRRAEDAIRRSGETDALMQRLVDDASRIGDVIGMIRDVAGQTNLLALNATIEAARAGDAGRGFAVVAAEVKQLASRTAAATADIAGRIDAIQTTAGDVAGSITAIMAGLADDGETAEQLSRRLKEHVRVSSDVGLHLRIVFDEARSLLKTLDEIRAEASSTQQSAQALDEASQRVDQSVQMLGRRAAAFSGELTAL</sequence>
<feature type="transmembrane region" description="Helical" evidence="5">
    <location>
        <begin position="228"/>
        <end position="250"/>
    </location>
</feature>
<dbReference type="Gene3D" id="6.10.340.10">
    <property type="match status" value="1"/>
</dbReference>
<dbReference type="Pfam" id="PF11845">
    <property type="entry name" value="Tll0287-like"/>
    <property type="match status" value="1"/>
</dbReference>
<dbReference type="InterPro" id="IPR004089">
    <property type="entry name" value="MCPsignal_dom"/>
</dbReference>
<organism evidence="8 9">
    <name type="scientific">Bosea lathyri</name>
    <dbReference type="NCBI Taxonomy" id="1036778"/>
    <lineage>
        <taxon>Bacteria</taxon>
        <taxon>Pseudomonadati</taxon>
        <taxon>Pseudomonadota</taxon>
        <taxon>Alphaproteobacteria</taxon>
        <taxon>Hyphomicrobiales</taxon>
        <taxon>Boseaceae</taxon>
        <taxon>Bosea</taxon>
    </lineage>
</organism>
<feature type="transmembrane region" description="Helical" evidence="5">
    <location>
        <begin position="31"/>
        <end position="50"/>
    </location>
</feature>
<dbReference type="Gene3D" id="1.10.287.950">
    <property type="entry name" value="Methyl-accepting chemotaxis protein"/>
    <property type="match status" value="1"/>
</dbReference>
<evidence type="ECO:0000256" key="5">
    <source>
        <dbReference type="SAM" id="Phobius"/>
    </source>
</evidence>
<evidence type="ECO:0000313" key="9">
    <source>
        <dbReference type="Proteomes" id="UP000236743"/>
    </source>
</evidence>
<keyword evidence="4" id="KW-0175">Coiled coil</keyword>
<dbReference type="GO" id="GO:0004888">
    <property type="term" value="F:transmembrane signaling receptor activity"/>
    <property type="evidence" value="ECO:0007669"/>
    <property type="project" value="InterPro"/>
</dbReference>
<feature type="domain" description="HAMP" evidence="7">
    <location>
        <begin position="252"/>
        <end position="305"/>
    </location>
</feature>
<evidence type="ECO:0000256" key="3">
    <source>
        <dbReference type="PROSITE-ProRule" id="PRU00284"/>
    </source>
</evidence>
<dbReference type="Proteomes" id="UP000236743">
    <property type="component" value="Unassembled WGS sequence"/>
</dbReference>
<dbReference type="InterPro" id="IPR004090">
    <property type="entry name" value="Chemotax_Me-accpt_rcpt"/>
</dbReference>
<keyword evidence="5" id="KW-0472">Membrane</keyword>
<protein>
    <submittedName>
        <fullName evidence="8">Methyl-accepting chemotaxis protein</fullName>
    </submittedName>
</protein>
<keyword evidence="9" id="KW-1185">Reference proteome</keyword>
<reference evidence="8 9" key="1">
    <citation type="submission" date="2016-10" db="EMBL/GenBank/DDBJ databases">
        <authorList>
            <person name="de Groot N.N."/>
        </authorList>
    </citation>
    <scope>NUCLEOTIDE SEQUENCE [LARGE SCALE GENOMIC DNA]</scope>
    <source>
        <strain evidence="8 9">DSM 26656</strain>
    </source>
</reference>
<evidence type="ECO:0000256" key="1">
    <source>
        <dbReference type="ARBA" id="ARBA00023224"/>
    </source>
</evidence>
<evidence type="ECO:0000259" key="6">
    <source>
        <dbReference type="PROSITE" id="PS50111"/>
    </source>
</evidence>
<dbReference type="Pfam" id="PF00015">
    <property type="entry name" value="MCPsignal"/>
    <property type="match status" value="1"/>
</dbReference>
<dbReference type="GO" id="GO:0007165">
    <property type="term" value="P:signal transduction"/>
    <property type="evidence" value="ECO:0007669"/>
    <property type="project" value="UniProtKB-KW"/>
</dbReference>
<evidence type="ECO:0000259" key="7">
    <source>
        <dbReference type="PROSITE" id="PS50885"/>
    </source>
</evidence>
<comment type="similarity">
    <text evidence="2">Belongs to the methyl-accepting chemotaxis (MCP) protein family.</text>
</comment>
<feature type="coiled-coil region" evidence="4">
    <location>
        <begin position="321"/>
        <end position="348"/>
    </location>
</feature>
<dbReference type="PRINTS" id="PR00260">
    <property type="entry name" value="CHEMTRNSDUCR"/>
</dbReference>
<dbReference type="InterPro" id="IPR021796">
    <property type="entry name" value="Tll0287-like_dom"/>
</dbReference>
<dbReference type="SUPFAM" id="SSF58104">
    <property type="entry name" value="Methyl-accepting chemotaxis protein (MCP) signaling domain"/>
    <property type="match status" value="1"/>
</dbReference>
<name>A0A1H5VYW5_9HYPH</name>
<dbReference type="EMBL" id="FNUY01000002">
    <property type="protein sequence ID" value="SEF92400.1"/>
    <property type="molecule type" value="Genomic_DNA"/>
</dbReference>
<dbReference type="AlphaFoldDB" id="A0A1H5VYW5"/>
<evidence type="ECO:0000256" key="2">
    <source>
        <dbReference type="ARBA" id="ARBA00029447"/>
    </source>
</evidence>
<proteinExistence type="inferred from homology"/>
<evidence type="ECO:0000256" key="4">
    <source>
        <dbReference type="SAM" id="Coils"/>
    </source>
</evidence>
<dbReference type="GO" id="GO:0016020">
    <property type="term" value="C:membrane"/>
    <property type="evidence" value="ECO:0007669"/>
    <property type="project" value="InterPro"/>
</dbReference>
<dbReference type="PROSITE" id="PS50885">
    <property type="entry name" value="HAMP"/>
    <property type="match status" value="1"/>
</dbReference>
<gene>
    <name evidence="8" type="ORF">SAMN04488115_102494</name>
</gene>
<dbReference type="PANTHER" id="PTHR32089">
    <property type="entry name" value="METHYL-ACCEPTING CHEMOTAXIS PROTEIN MCPB"/>
    <property type="match status" value="1"/>
</dbReference>
<feature type="domain" description="Methyl-accepting transducer" evidence="6">
    <location>
        <begin position="320"/>
        <end position="584"/>
    </location>
</feature>
<dbReference type="GO" id="GO:0006935">
    <property type="term" value="P:chemotaxis"/>
    <property type="evidence" value="ECO:0007669"/>
    <property type="project" value="InterPro"/>
</dbReference>
<dbReference type="PROSITE" id="PS50111">
    <property type="entry name" value="CHEMOTAXIS_TRANSDUC_2"/>
    <property type="match status" value="1"/>
</dbReference>